<keyword evidence="6" id="KW-1185">Reference proteome</keyword>
<evidence type="ECO:0000256" key="1">
    <source>
        <dbReference type="SAM" id="Coils"/>
    </source>
</evidence>
<accession>A0A1W0WFV2</accession>
<dbReference type="OrthoDB" id="18978at2759"/>
<gene>
    <name evidence="5" type="ORF">BV898_11671</name>
</gene>
<evidence type="ECO:0000259" key="3">
    <source>
        <dbReference type="Pfam" id="PF04836"/>
    </source>
</evidence>
<reference evidence="6" key="1">
    <citation type="submission" date="2017-01" db="EMBL/GenBank/DDBJ databases">
        <title>Comparative genomics of anhydrobiosis in the tardigrade Hypsibius dujardini.</title>
        <authorList>
            <person name="Yoshida Y."/>
            <person name="Koutsovoulos G."/>
            <person name="Laetsch D."/>
            <person name="Stevens L."/>
            <person name="Kumar S."/>
            <person name="Horikawa D."/>
            <person name="Ishino K."/>
            <person name="Komine S."/>
            <person name="Tomita M."/>
            <person name="Blaxter M."/>
            <person name="Arakawa K."/>
        </authorList>
    </citation>
    <scope>NUCLEOTIDE SEQUENCE [LARGE SCALE GENOMIC DNA]</scope>
    <source>
        <strain evidence="6">Z151</strain>
    </source>
</reference>
<feature type="region of interest" description="Disordered" evidence="2">
    <location>
        <begin position="408"/>
        <end position="438"/>
    </location>
</feature>
<dbReference type="InterPro" id="IPR007701">
    <property type="entry name" value="Interferon-rel_develop_reg_N"/>
</dbReference>
<dbReference type="EMBL" id="MTYJ01000110">
    <property type="protein sequence ID" value="OQV14095.1"/>
    <property type="molecule type" value="Genomic_DNA"/>
</dbReference>
<evidence type="ECO:0000259" key="4">
    <source>
        <dbReference type="Pfam" id="PF05004"/>
    </source>
</evidence>
<dbReference type="InterPro" id="IPR039777">
    <property type="entry name" value="IFRD"/>
</dbReference>
<dbReference type="Pfam" id="PF04836">
    <property type="entry name" value="IFRD_C"/>
    <property type="match status" value="1"/>
</dbReference>
<evidence type="ECO:0000313" key="6">
    <source>
        <dbReference type="Proteomes" id="UP000192578"/>
    </source>
</evidence>
<feature type="domain" description="Interferon-related developmental regulator N-terminal" evidence="4">
    <location>
        <begin position="34"/>
        <end position="331"/>
    </location>
</feature>
<sequence length="438" mass="48585">MPRKGKKDYGIVKADVSPDGNNEDAGSEVGTHISSLSDTKTTDLDAEAPLGGEGQAEFTGSLDQLEDKLKDAIEKCTDSSVKSRETALAEINLGLERRLLYDFIVGRVETFADIVERSLRRGKSAEQNLAARLSALLCVQLGGDCGEFFNKVRSALLTTYSDVSVSALARAACAEALGIGSFIADEEPDVFNDTIRRFSKTFSASYLKGDHTSPIISAEVSELHRQSLLSWSLLLSVASDGIITEEVAQHLHKLPDLLETGDTDFRIASGESIALMNEMIRDLPSGYSKMPELAKLCLRLRELSTESTKHKAKKDKKQQRSSFREILHSIEDGDGSFQRIRFGKEVLDLHTWRHKLQYEALCSVLHTGINYHLRANPLIRDIFDLGDPLPESMIADNSKKGDKFLRQMQQDAADKDRSVSRNLHRNNKQAATRDLDED</sequence>
<name>A0A1W0WFV2_HYPEX</name>
<dbReference type="Pfam" id="PF05004">
    <property type="entry name" value="IFRD"/>
    <property type="match status" value="1"/>
</dbReference>
<feature type="region of interest" description="Disordered" evidence="2">
    <location>
        <begin position="1"/>
        <end position="46"/>
    </location>
</feature>
<feature type="coiled-coil region" evidence="1">
    <location>
        <begin position="55"/>
        <end position="82"/>
    </location>
</feature>
<organism evidence="5 6">
    <name type="scientific">Hypsibius exemplaris</name>
    <name type="common">Freshwater tardigrade</name>
    <dbReference type="NCBI Taxonomy" id="2072580"/>
    <lineage>
        <taxon>Eukaryota</taxon>
        <taxon>Metazoa</taxon>
        <taxon>Ecdysozoa</taxon>
        <taxon>Tardigrada</taxon>
        <taxon>Eutardigrada</taxon>
        <taxon>Parachela</taxon>
        <taxon>Hypsibioidea</taxon>
        <taxon>Hypsibiidae</taxon>
        <taxon>Hypsibius</taxon>
    </lineage>
</organism>
<comment type="caution">
    <text evidence="5">The sequence shown here is derived from an EMBL/GenBank/DDBJ whole genome shotgun (WGS) entry which is preliminary data.</text>
</comment>
<dbReference type="PANTHER" id="PTHR12354">
    <property type="entry name" value="INTERFERON-RELATED DEVELOPMENTAL REGULATOR"/>
    <property type="match status" value="1"/>
</dbReference>
<keyword evidence="1" id="KW-0175">Coiled coil</keyword>
<evidence type="ECO:0000256" key="2">
    <source>
        <dbReference type="SAM" id="MobiDB-lite"/>
    </source>
</evidence>
<dbReference type="AlphaFoldDB" id="A0A1W0WFV2"/>
<protein>
    <submittedName>
        <fullName evidence="5">Interferon-related developmental regulator 1</fullName>
    </submittedName>
</protein>
<evidence type="ECO:0000313" key="5">
    <source>
        <dbReference type="EMBL" id="OQV14095.1"/>
    </source>
</evidence>
<dbReference type="PANTHER" id="PTHR12354:SF1">
    <property type="entry name" value="INTERFERON-RELATED DEVELOPMENTAL REGULATOR 1"/>
    <property type="match status" value="1"/>
</dbReference>
<dbReference type="InterPro" id="IPR006921">
    <property type="entry name" value="Interferon-rel_develop_reg_C"/>
</dbReference>
<dbReference type="Proteomes" id="UP000192578">
    <property type="component" value="Unassembled WGS sequence"/>
</dbReference>
<feature type="domain" description="Interferon-related developmental regulator C-terminal" evidence="3">
    <location>
        <begin position="376"/>
        <end position="427"/>
    </location>
</feature>
<proteinExistence type="predicted"/>